<dbReference type="STRING" id="1618646.UW57_C0017G0006"/>
<proteinExistence type="predicted"/>
<dbReference type="Gene3D" id="3.40.190.80">
    <property type="match status" value="1"/>
</dbReference>
<evidence type="ECO:0000256" key="1">
    <source>
        <dbReference type="PIRSR" id="PIRSR600760-2"/>
    </source>
</evidence>
<comment type="caution">
    <text evidence="2">The sequence shown here is derived from an EMBL/GenBank/DDBJ whole genome shotgun (WGS) entry which is preliminary data.</text>
</comment>
<name>A0A0G1ITT8_9BACT</name>
<dbReference type="CDD" id="cd01637">
    <property type="entry name" value="IMPase_like"/>
    <property type="match status" value="1"/>
</dbReference>
<dbReference type="GO" id="GO:0007165">
    <property type="term" value="P:signal transduction"/>
    <property type="evidence" value="ECO:0007669"/>
    <property type="project" value="TreeGrafter"/>
</dbReference>
<accession>A0A0G1ITT8</accession>
<sequence>MKNIEGLEAESRVDILLWSEWFYSFFQGLQRQILDAFNGINQVEEKAPADYVGELDKSIERGLFDFLPKVYDCPVLSEETPSPWPPAFRKFWIIDSLDGTHNFLAGLPIFGTIVALVAGGKAVFSAIYLPMDEQSLWRGLYVAAKGYGAFRRLPSGGLEPIQVSGQGDLEKAFLLLEGASKKLYTFHHIQNAVFATERVRNGLSFAYSLTRLAAGGCWTRGVDIIIAEGAKQWESFAGELFVTEAGGKATDRRGRPLSLQNYSDLVFSNGVLHDQILALNCPAFR</sequence>
<dbReference type="SUPFAM" id="SSF56655">
    <property type="entry name" value="Carbohydrate phosphatase"/>
    <property type="match status" value="1"/>
</dbReference>
<protein>
    <submittedName>
        <fullName evidence="2">Acyl-CoA synthase</fullName>
    </submittedName>
</protein>
<feature type="binding site" evidence="1">
    <location>
        <position position="98"/>
    </location>
    <ligand>
        <name>Mg(2+)</name>
        <dbReference type="ChEBI" id="CHEBI:18420"/>
        <label>1</label>
        <note>catalytic</note>
    </ligand>
</feature>
<dbReference type="Proteomes" id="UP000034652">
    <property type="component" value="Unassembled WGS sequence"/>
</dbReference>
<keyword evidence="1" id="KW-0460">Magnesium</keyword>
<dbReference type="Gene3D" id="3.30.540.10">
    <property type="entry name" value="Fructose-1,6-Bisphosphatase, subunit A, domain 1"/>
    <property type="match status" value="1"/>
</dbReference>
<feature type="binding site" evidence="1">
    <location>
        <position position="78"/>
    </location>
    <ligand>
        <name>Mg(2+)</name>
        <dbReference type="ChEBI" id="CHEBI:18420"/>
        <label>1</label>
        <note>catalytic</note>
    </ligand>
</feature>
<evidence type="ECO:0000313" key="3">
    <source>
        <dbReference type="Proteomes" id="UP000034652"/>
    </source>
</evidence>
<feature type="binding site" evidence="1">
    <location>
        <position position="97"/>
    </location>
    <ligand>
        <name>Mg(2+)</name>
        <dbReference type="ChEBI" id="CHEBI:18420"/>
        <label>1</label>
        <note>catalytic</note>
    </ligand>
</feature>
<evidence type="ECO:0000313" key="2">
    <source>
        <dbReference type="EMBL" id="KKT62383.1"/>
    </source>
</evidence>
<dbReference type="GO" id="GO:0046872">
    <property type="term" value="F:metal ion binding"/>
    <property type="evidence" value="ECO:0007669"/>
    <property type="project" value="UniProtKB-KW"/>
</dbReference>
<feature type="binding site" evidence="1">
    <location>
        <position position="95"/>
    </location>
    <ligand>
        <name>Mg(2+)</name>
        <dbReference type="ChEBI" id="CHEBI:18420"/>
        <label>1</label>
        <note>catalytic</note>
    </ligand>
</feature>
<gene>
    <name evidence="2" type="ORF">UW57_C0017G0006</name>
</gene>
<reference evidence="2 3" key="1">
    <citation type="journal article" date="2015" name="Nature">
        <title>rRNA introns, odd ribosomes, and small enigmatic genomes across a large radiation of phyla.</title>
        <authorList>
            <person name="Brown C.T."/>
            <person name="Hug L.A."/>
            <person name="Thomas B.C."/>
            <person name="Sharon I."/>
            <person name="Castelle C.J."/>
            <person name="Singh A."/>
            <person name="Wilkins M.J."/>
            <person name="Williams K.H."/>
            <person name="Banfield J.F."/>
        </authorList>
    </citation>
    <scope>NUCLEOTIDE SEQUENCE [LARGE SCALE GENOMIC DNA]</scope>
</reference>
<comment type="cofactor">
    <cofactor evidence="1">
        <name>Mg(2+)</name>
        <dbReference type="ChEBI" id="CHEBI:18420"/>
    </cofactor>
</comment>
<keyword evidence="1" id="KW-0479">Metal-binding</keyword>
<dbReference type="PANTHER" id="PTHR20854">
    <property type="entry name" value="INOSITOL MONOPHOSPHATASE"/>
    <property type="match status" value="1"/>
</dbReference>
<dbReference type="PANTHER" id="PTHR20854:SF4">
    <property type="entry name" value="INOSITOL-1-MONOPHOSPHATASE-RELATED"/>
    <property type="match status" value="1"/>
</dbReference>
<dbReference type="GO" id="GO:0006020">
    <property type="term" value="P:inositol metabolic process"/>
    <property type="evidence" value="ECO:0007669"/>
    <property type="project" value="TreeGrafter"/>
</dbReference>
<dbReference type="EMBL" id="LCIV01000017">
    <property type="protein sequence ID" value="KKT62383.1"/>
    <property type="molecule type" value="Genomic_DNA"/>
</dbReference>
<dbReference type="PRINTS" id="PR00377">
    <property type="entry name" value="IMPHPHTASES"/>
</dbReference>
<dbReference type="GO" id="GO:0008934">
    <property type="term" value="F:inositol monophosphate 1-phosphatase activity"/>
    <property type="evidence" value="ECO:0007669"/>
    <property type="project" value="TreeGrafter"/>
</dbReference>
<organism evidence="2 3">
    <name type="scientific">Candidatus Giovannonibacteria bacterium GW2011_GWA1_44_29</name>
    <dbReference type="NCBI Taxonomy" id="1618646"/>
    <lineage>
        <taxon>Bacteria</taxon>
        <taxon>Candidatus Giovannoniibacteriota</taxon>
    </lineage>
</organism>
<dbReference type="InterPro" id="IPR000760">
    <property type="entry name" value="Inositol_monophosphatase-like"/>
</dbReference>
<dbReference type="Pfam" id="PF00459">
    <property type="entry name" value="Inositol_P"/>
    <property type="match status" value="1"/>
</dbReference>
<dbReference type="AlphaFoldDB" id="A0A0G1ITT8"/>